<dbReference type="Gene3D" id="3.40.50.12780">
    <property type="entry name" value="N-terminal domain of ligase-like"/>
    <property type="match status" value="1"/>
</dbReference>
<dbReference type="EMBL" id="JBHRXI010000015">
    <property type="protein sequence ID" value="MFC3614827.1"/>
    <property type="molecule type" value="Genomic_DNA"/>
</dbReference>
<gene>
    <name evidence="3" type="ORF">ACFORG_13730</name>
</gene>
<dbReference type="Pfam" id="PF23571">
    <property type="entry name" value="GH3_M"/>
    <property type="match status" value="1"/>
</dbReference>
<sequence>MTGRSYHDFTTFARAYAWFRTRRLDATRPEIAQAATLRRLVRHAVQTVFGRAHRFSAIDGIEPYQRQVPIRDYETFWETWWQPDYPKLVDVCWPGKIPFFTMTSGTTTGRSKYIPYTFEMRRAAIRGLVDPLCFHLIRRPDSRLFGGAVLGLTGPVKLSPVSDGADAAAVSAVTAAALPGWLRHRVLPAGELANLEDWQEKIQRLAPLSLTSDVRMLAGSPNWLLIFLAEVARQGCTGTSRLADWYPDLELIVHGGVNFTPYRDRFRALLEGSHAETREMYSASEGVFAYADRVDGDGLRLNLDGRIFYEFVPPEQLDDANPDRRWIGNVDIGVDYALIITTAAGLWSYAVGDIVRFVDLWPPRLIVSGRVQQGLSVFGEHLLEIELAEAVAHAARAVNLTALDYTVGSLQGSAGGHHAFLVEPDKQVADNVAGRMAEAIDSRLCDLNKDYHELRKDGALGAPEVRLVPPGGFARWMRLRRNLGGQNKLPRIVIDPDLFADIRNIALKDKGRSE</sequence>
<feature type="domain" description="GH3 middle" evidence="1">
    <location>
        <begin position="305"/>
        <end position="360"/>
    </location>
</feature>
<reference evidence="4" key="1">
    <citation type="journal article" date="2019" name="Int. J. Syst. Evol. Microbiol.">
        <title>The Global Catalogue of Microorganisms (GCM) 10K type strain sequencing project: providing services to taxonomists for standard genome sequencing and annotation.</title>
        <authorList>
            <consortium name="The Broad Institute Genomics Platform"/>
            <consortium name="The Broad Institute Genome Sequencing Center for Infectious Disease"/>
            <person name="Wu L."/>
            <person name="Ma J."/>
        </authorList>
    </citation>
    <scope>NUCLEOTIDE SEQUENCE [LARGE SCALE GENOMIC DNA]</scope>
    <source>
        <strain evidence="4">KCTC 42911</strain>
    </source>
</reference>
<organism evidence="3 4">
    <name type="scientific">Lutimaribacter marinistellae</name>
    <dbReference type="NCBI Taxonomy" id="1820329"/>
    <lineage>
        <taxon>Bacteria</taxon>
        <taxon>Pseudomonadati</taxon>
        <taxon>Pseudomonadota</taxon>
        <taxon>Alphaproteobacteria</taxon>
        <taxon>Rhodobacterales</taxon>
        <taxon>Roseobacteraceae</taxon>
        <taxon>Lutimaribacter</taxon>
    </lineage>
</organism>
<dbReference type="Proteomes" id="UP001595629">
    <property type="component" value="Unassembled WGS sequence"/>
</dbReference>
<dbReference type="Pfam" id="PF03321">
    <property type="entry name" value="GH3"/>
    <property type="match status" value="1"/>
</dbReference>
<dbReference type="PANTHER" id="PTHR31901:SF9">
    <property type="entry name" value="GH3 DOMAIN-CONTAINING PROTEIN"/>
    <property type="match status" value="1"/>
</dbReference>
<name>A0ABV7TGT6_9RHOB</name>
<evidence type="ECO:0000259" key="2">
    <source>
        <dbReference type="Pfam" id="PF23572"/>
    </source>
</evidence>
<comment type="caution">
    <text evidence="3">The sequence shown here is derived from an EMBL/GenBank/DDBJ whole genome shotgun (WGS) entry which is preliminary data.</text>
</comment>
<evidence type="ECO:0000259" key="1">
    <source>
        <dbReference type="Pfam" id="PF23571"/>
    </source>
</evidence>
<dbReference type="InterPro" id="IPR004993">
    <property type="entry name" value="GH3"/>
</dbReference>
<dbReference type="RefSeq" id="WP_386736106.1">
    <property type="nucleotide sequence ID" value="NZ_JBHRXI010000015.1"/>
</dbReference>
<dbReference type="InterPro" id="IPR055377">
    <property type="entry name" value="GH3_M"/>
</dbReference>
<dbReference type="InterPro" id="IPR042099">
    <property type="entry name" value="ANL_N_sf"/>
</dbReference>
<evidence type="ECO:0000313" key="4">
    <source>
        <dbReference type="Proteomes" id="UP001595629"/>
    </source>
</evidence>
<proteinExistence type="predicted"/>
<feature type="domain" description="GH3 C-terminal" evidence="2">
    <location>
        <begin position="386"/>
        <end position="495"/>
    </location>
</feature>
<protein>
    <submittedName>
        <fullName evidence="3">GH3 auxin-responsive promoter family protein</fullName>
    </submittedName>
</protein>
<dbReference type="InterPro" id="IPR055378">
    <property type="entry name" value="GH3_C"/>
</dbReference>
<keyword evidence="4" id="KW-1185">Reference proteome</keyword>
<evidence type="ECO:0000313" key="3">
    <source>
        <dbReference type="EMBL" id="MFC3614827.1"/>
    </source>
</evidence>
<dbReference type="Pfam" id="PF23572">
    <property type="entry name" value="GH3_C"/>
    <property type="match status" value="1"/>
</dbReference>
<accession>A0ABV7TGT6</accession>
<dbReference type="PANTHER" id="PTHR31901">
    <property type="entry name" value="GH3 DOMAIN-CONTAINING PROTEIN"/>
    <property type="match status" value="1"/>
</dbReference>